<evidence type="ECO:0000256" key="1">
    <source>
        <dbReference type="PIRSR" id="PIRSR600101-2"/>
    </source>
</evidence>
<dbReference type="InterPro" id="IPR000101">
    <property type="entry name" value="GGT_peptidase"/>
</dbReference>
<dbReference type="OrthoDB" id="1081007at2759"/>
<dbReference type="Proteomes" id="UP000054047">
    <property type="component" value="Unassembled WGS sequence"/>
</dbReference>
<protein>
    <submittedName>
        <fullName evidence="2">Uncharacterized protein</fullName>
    </submittedName>
</protein>
<dbReference type="GO" id="GO:0006751">
    <property type="term" value="P:glutathione catabolic process"/>
    <property type="evidence" value="ECO:0007669"/>
    <property type="project" value="InterPro"/>
</dbReference>
<dbReference type="PANTHER" id="PTHR11686">
    <property type="entry name" value="GAMMA GLUTAMYL TRANSPEPTIDASE"/>
    <property type="match status" value="1"/>
</dbReference>
<feature type="binding site" evidence="1">
    <location>
        <begin position="31"/>
        <end position="32"/>
    </location>
    <ligand>
        <name>L-glutamate</name>
        <dbReference type="ChEBI" id="CHEBI:29985"/>
    </ligand>
</feature>
<name>A0A0C2D1U5_9BILA</name>
<dbReference type="GO" id="GO:0036374">
    <property type="term" value="F:glutathione hydrolase activity"/>
    <property type="evidence" value="ECO:0007669"/>
    <property type="project" value="InterPro"/>
</dbReference>
<dbReference type="GO" id="GO:0005886">
    <property type="term" value="C:plasma membrane"/>
    <property type="evidence" value="ECO:0007669"/>
    <property type="project" value="TreeGrafter"/>
</dbReference>
<dbReference type="Gene3D" id="3.60.20.40">
    <property type="match status" value="1"/>
</dbReference>
<dbReference type="AlphaFoldDB" id="A0A0C2D1U5"/>
<evidence type="ECO:0000313" key="3">
    <source>
        <dbReference type="Proteomes" id="UP000054047"/>
    </source>
</evidence>
<feature type="binding site" evidence="1">
    <location>
        <position position="3"/>
    </location>
    <ligand>
        <name>L-glutamate</name>
        <dbReference type="ChEBI" id="CHEBI:29985"/>
    </ligand>
</feature>
<dbReference type="Pfam" id="PF01019">
    <property type="entry name" value="G_glu_transpept"/>
    <property type="match status" value="1"/>
</dbReference>
<accession>A0A0C2D1U5</accession>
<dbReference type="EMBL" id="KN728730">
    <property type="protein sequence ID" value="KIH63338.1"/>
    <property type="molecule type" value="Genomic_DNA"/>
</dbReference>
<proteinExistence type="predicted"/>
<dbReference type="InterPro" id="IPR029055">
    <property type="entry name" value="Ntn_hydrolases_N"/>
</dbReference>
<dbReference type="SUPFAM" id="SSF56235">
    <property type="entry name" value="N-terminal nucleophile aminohydrolases (Ntn hydrolases)"/>
    <property type="match status" value="1"/>
</dbReference>
<dbReference type="PANTHER" id="PTHR11686:SF17">
    <property type="entry name" value="GAMMA-GLUTAMYLTRANSPEPTIDASE 1"/>
    <property type="match status" value="1"/>
</dbReference>
<organism evidence="2 3">
    <name type="scientific">Ancylostoma duodenale</name>
    <dbReference type="NCBI Taxonomy" id="51022"/>
    <lineage>
        <taxon>Eukaryota</taxon>
        <taxon>Metazoa</taxon>
        <taxon>Ecdysozoa</taxon>
        <taxon>Nematoda</taxon>
        <taxon>Chromadorea</taxon>
        <taxon>Rhabditida</taxon>
        <taxon>Rhabditina</taxon>
        <taxon>Rhabditomorpha</taxon>
        <taxon>Strongyloidea</taxon>
        <taxon>Ancylostomatidae</taxon>
        <taxon>Ancylostomatinae</taxon>
        <taxon>Ancylostoma</taxon>
    </lineage>
</organism>
<keyword evidence="3" id="KW-1185">Reference proteome</keyword>
<reference evidence="2 3" key="1">
    <citation type="submission" date="2013-12" db="EMBL/GenBank/DDBJ databases">
        <title>Draft genome of the parsitic nematode Ancylostoma duodenale.</title>
        <authorList>
            <person name="Mitreva M."/>
        </authorList>
    </citation>
    <scope>NUCLEOTIDE SEQUENCE [LARGE SCALE GENOMIC DNA]</scope>
    <source>
        <strain evidence="2 3">Zhejiang</strain>
    </source>
</reference>
<evidence type="ECO:0000313" key="2">
    <source>
        <dbReference type="EMBL" id="KIH63338.1"/>
    </source>
</evidence>
<gene>
    <name evidence="2" type="ORF">ANCDUO_06359</name>
</gene>
<sequence length="67" mass="7467">MDDFSTLGMDNGLGFVPSETNFIQPGKRPMSSMSPTVISEKKTKEHMRCSLVPSFRFRALVFGDPLV</sequence>
<dbReference type="InterPro" id="IPR043137">
    <property type="entry name" value="GGT_ssub_C"/>
</dbReference>